<dbReference type="Proteomes" id="UP001614338">
    <property type="component" value="Unassembled WGS sequence"/>
</dbReference>
<dbReference type="Pfam" id="PF07012">
    <property type="entry name" value="Curlin_rpt"/>
    <property type="match status" value="1"/>
</dbReference>
<evidence type="ECO:0000313" key="4">
    <source>
        <dbReference type="EMBL" id="MFI8748521.1"/>
    </source>
</evidence>
<evidence type="ECO:0000256" key="3">
    <source>
        <dbReference type="SAM" id="SignalP"/>
    </source>
</evidence>
<evidence type="ECO:0000313" key="5">
    <source>
        <dbReference type="Proteomes" id="UP001614338"/>
    </source>
</evidence>
<evidence type="ECO:0000256" key="1">
    <source>
        <dbReference type="ARBA" id="ARBA00009766"/>
    </source>
</evidence>
<name>A0ABW8BMV4_9GAMM</name>
<proteinExistence type="inferred from homology"/>
<sequence length="173" mass="18962">MTPNSAKPKTVKLSFYKTVVAGVVMAMVSLPSFADSSNHRIEQYFNDMPSHHYQGNYSIIKQVGNHNNANVSQSYSARYQAGNFSKIFQQGNWNVANVEQTGGNNVGVILQKGNSHIANISQSGNEKQIETYISQTGHYSDIQVSQSGSGYRGISVEQQSFSASARPVTVETY</sequence>
<dbReference type="RefSeq" id="WP_399841256.1">
    <property type="nucleotide sequence ID" value="NZ_JBITWC010000001.1"/>
</dbReference>
<accession>A0ABW8BMV4</accession>
<protein>
    <submittedName>
        <fullName evidence="4">Uncharacterized protein</fullName>
    </submittedName>
</protein>
<dbReference type="EMBL" id="JBITWC010000001">
    <property type="protein sequence ID" value="MFI8748521.1"/>
    <property type="molecule type" value="Genomic_DNA"/>
</dbReference>
<keyword evidence="5" id="KW-1185">Reference proteome</keyword>
<gene>
    <name evidence="4" type="ORF">ACIGG6_00730</name>
</gene>
<dbReference type="InterPro" id="IPR009742">
    <property type="entry name" value="Curlin_rpt"/>
</dbReference>
<comment type="caution">
    <text evidence="4">The sequence shown here is derived from an EMBL/GenBank/DDBJ whole genome shotgun (WGS) entry which is preliminary data.</text>
</comment>
<feature type="signal peptide" evidence="3">
    <location>
        <begin position="1"/>
        <end position="34"/>
    </location>
</feature>
<keyword evidence="2 3" id="KW-0732">Signal</keyword>
<comment type="similarity">
    <text evidence="1">Belongs to the CsgA/CsgB family.</text>
</comment>
<organism evidence="4 5">
    <name type="scientific">Vreelandella lionensis</name>
    <dbReference type="NCBI Taxonomy" id="1144478"/>
    <lineage>
        <taxon>Bacteria</taxon>
        <taxon>Pseudomonadati</taxon>
        <taxon>Pseudomonadota</taxon>
        <taxon>Gammaproteobacteria</taxon>
        <taxon>Oceanospirillales</taxon>
        <taxon>Halomonadaceae</taxon>
        <taxon>Vreelandella</taxon>
    </lineage>
</organism>
<evidence type="ECO:0000256" key="2">
    <source>
        <dbReference type="ARBA" id="ARBA00022729"/>
    </source>
</evidence>
<reference evidence="4 5" key="1">
    <citation type="submission" date="2024-10" db="EMBL/GenBank/DDBJ databases">
        <title>The Natural Products Discovery Center: Release of the First 8490 Sequenced Strains for Exploring Actinobacteria Biosynthetic Diversity.</title>
        <authorList>
            <person name="Kalkreuter E."/>
            <person name="Kautsar S.A."/>
            <person name="Yang D."/>
            <person name="Bader C.D."/>
            <person name="Teijaro C.N."/>
            <person name="Fluegel L."/>
            <person name="Davis C.M."/>
            <person name="Simpson J.R."/>
            <person name="Lauterbach L."/>
            <person name="Steele A.D."/>
            <person name="Gui C."/>
            <person name="Meng S."/>
            <person name="Li G."/>
            <person name="Viehrig K."/>
            <person name="Ye F."/>
            <person name="Su P."/>
            <person name="Kiefer A.F."/>
            <person name="Nichols A."/>
            <person name="Cepeda A.J."/>
            <person name="Yan W."/>
            <person name="Fan B."/>
            <person name="Jiang Y."/>
            <person name="Adhikari A."/>
            <person name="Zheng C.-J."/>
            <person name="Schuster L."/>
            <person name="Cowan T.M."/>
            <person name="Smanski M.J."/>
            <person name="Chevrette M.G."/>
            <person name="De Carvalho L.P.S."/>
            <person name="Shen B."/>
        </authorList>
    </citation>
    <scope>NUCLEOTIDE SEQUENCE [LARGE SCALE GENOMIC DNA]</scope>
    <source>
        <strain evidence="4 5">NPDC077409</strain>
    </source>
</reference>
<feature type="chain" id="PRO_5046992506" evidence="3">
    <location>
        <begin position="35"/>
        <end position="173"/>
    </location>
</feature>